<dbReference type="FunFam" id="3.30.920.10:FF:000004">
    <property type="entry name" value="Mitochondrial chaperone Frataxin"/>
    <property type="match status" value="1"/>
</dbReference>
<keyword evidence="6" id="KW-0410">Iron transport</keyword>
<gene>
    <name evidence="14" type="ORF">T310_6563</name>
</gene>
<dbReference type="NCBIfam" id="TIGR03421">
    <property type="entry name" value="FeS_CyaY"/>
    <property type="match status" value="1"/>
</dbReference>
<evidence type="ECO:0000256" key="1">
    <source>
        <dbReference type="ARBA" id="ARBA00004173"/>
    </source>
</evidence>
<evidence type="ECO:0000256" key="13">
    <source>
        <dbReference type="SAM" id="MobiDB-lite"/>
    </source>
</evidence>
<dbReference type="PROSITE" id="PS50810">
    <property type="entry name" value="FRATAXIN_2"/>
    <property type="match status" value="1"/>
</dbReference>
<dbReference type="PANTHER" id="PTHR16821:SF2">
    <property type="entry name" value="FRATAXIN, MITOCHONDRIAL"/>
    <property type="match status" value="1"/>
</dbReference>
<evidence type="ECO:0000313" key="14">
    <source>
        <dbReference type="EMBL" id="KKA19465.1"/>
    </source>
</evidence>
<evidence type="ECO:0000256" key="10">
    <source>
        <dbReference type="ARBA" id="ARBA00023065"/>
    </source>
</evidence>
<dbReference type="STRING" id="1408163.A0A0F4YMY1"/>
<comment type="similarity">
    <text evidence="2">Belongs to the frataxin family.</text>
</comment>
<protein>
    <recommendedName>
        <fullName evidence="3">ferroxidase</fullName>
        <ecNumber evidence="3">1.16.3.1</ecNumber>
    </recommendedName>
</protein>
<feature type="compositionally biased region" description="Polar residues" evidence="13">
    <location>
        <begin position="23"/>
        <end position="48"/>
    </location>
</feature>
<dbReference type="InterPro" id="IPR020895">
    <property type="entry name" value="Frataxin_CS"/>
</dbReference>
<evidence type="ECO:0000256" key="11">
    <source>
        <dbReference type="ARBA" id="ARBA00023128"/>
    </source>
</evidence>
<evidence type="ECO:0000256" key="5">
    <source>
        <dbReference type="ARBA" id="ARBA00022448"/>
    </source>
</evidence>
<comment type="catalytic activity">
    <reaction evidence="12">
        <text>4 Fe(2+) + O2 + 4 H(+) = 4 Fe(3+) + 2 H2O</text>
        <dbReference type="Rhea" id="RHEA:11148"/>
        <dbReference type="ChEBI" id="CHEBI:15377"/>
        <dbReference type="ChEBI" id="CHEBI:15378"/>
        <dbReference type="ChEBI" id="CHEBI:15379"/>
        <dbReference type="ChEBI" id="CHEBI:29033"/>
        <dbReference type="ChEBI" id="CHEBI:29034"/>
        <dbReference type="EC" id="1.16.3.1"/>
    </reaction>
</comment>
<dbReference type="AlphaFoldDB" id="A0A0F4YMY1"/>
<evidence type="ECO:0000256" key="8">
    <source>
        <dbReference type="ARBA" id="ARBA00023002"/>
    </source>
</evidence>
<keyword evidence="7" id="KW-0809">Transit peptide</keyword>
<dbReference type="InterPro" id="IPR002908">
    <property type="entry name" value="Frataxin/CyaY"/>
</dbReference>
<dbReference type="InterPro" id="IPR036524">
    <property type="entry name" value="Frataxin/CyaY_sf"/>
</dbReference>
<dbReference type="GeneID" id="25318864"/>
<dbReference type="InterPro" id="IPR017789">
    <property type="entry name" value="Frataxin"/>
</dbReference>
<evidence type="ECO:0000256" key="3">
    <source>
        <dbReference type="ARBA" id="ARBA00013107"/>
    </source>
</evidence>
<keyword evidence="9" id="KW-0408">Iron</keyword>
<dbReference type="GO" id="GO:0004322">
    <property type="term" value="F:ferroxidase activity"/>
    <property type="evidence" value="ECO:0007669"/>
    <property type="project" value="UniProtKB-EC"/>
</dbReference>
<dbReference type="EC" id="1.16.3.1" evidence="3"/>
<dbReference type="PROSITE" id="PS01344">
    <property type="entry name" value="FRATAXIN_1"/>
    <property type="match status" value="1"/>
</dbReference>
<dbReference type="GO" id="GO:0016226">
    <property type="term" value="P:iron-sulfur cluster assembly"/>
    <property type="evidence" value="ECO:0007669"/>
    <property type="project" value="InterPro"/>
</dbReference>
<keyword evidence="4" id="KW-0409">Iron storage</keyword>
<dbReference type="GO" id="GO:0006879">
    <property type="term" value="P:intracellular iron ion homeostasis"/>
    <property type="evidence" value="ECO:0007669"/>
    <property type="project" value="UniProtKB-KW"/>
</dbReference>
<keyword evidence="10" id="KW-0406">Ion transport</keyword>
<organism evidence="14 15">
    <name type="scientific">Rasamsonia emersonii (strain ATCC 16479 / CBS 393.64 / IMI 116815)</name>
    <dbReference type="NCBI Taxonomy" id="1408163"/>
    <lineage>
        <taxon>Eukaryota</taxon>
        <taxon>Fungi</taxon>
        <taxon>Dikarya</taxon>
        <taxon>Ascomycota</taxon>
        <taxon>Pezizomycotina</taxon>
        <taxon>Eurotiomycetes</taxon>
        <taxon>Eurotiomycetidae</taxon>
        <taxon>Eurotiales</taxon>
        <taxon>Trichocomaceae</taxon>
        <taxon>Rasamsonia</taxon>
    </lineage>
</organism>
<dbReference type="Pfam" id="PF01491">
    <property type="entry name" value="Frataxin_Cyay"/>
    <property type="match status" value="1"/>
</dbReference>
<keyword evidence="8" id="KW-0560">Oxidoreductase</keyword>
<dbReference type="OrthoDB" id="1897642at2759"/>
<dbReference type="SUPFAM" id="SSF55387">
    <property type="entry name" value="Frataxin/Nqo15-like"/>
    <property type="match status" value="1"/>
</dbReference>
<evidence type="ECO:0000256" key="7">
    <source>
        <dbReference type="ARBA" id="ARBA00022946"/>
    </source>
</evidence>
<dbReference type="RefSeq" id="XP_013326077.1">
    <property type="nucleotide sequence ID" value="XM_013470623.1"/>
</dbReference>
<evidence type="ECO:0000256" key="12">
    <source>
        <dbReference type="ARBA" id="ARBA00047990"/>
    </source>
</evidence>
<dbReference type="Gene3D" id="3.30.920.10">
    <property type="entry name" value="Frataxin/CyaY"/>
    <property type="match status" value="1"/>
</dbReference>
<comment type="caution">
    <text evidence="14">The sequence shown here is derived from an EMBL/GenBank/DDBJ whole genome shotgun (WGS) entry which is preliminary data.</text>
</comment>
<keyword evidence="5" id="KW-0813">Transport</keyword>
<accession>A0A0F4YMY1</accession>
<evidence type="ECO:0000256" key="6">
    <source>
        <dbReference type="ARBA" id="ARBA00022496"/>
    </source>
</evidence>
<proteinExistence type="inferred from homology"/>
<reference evidence="14 15" key="1">
    <citation type="submission" date="2015-04" db="EMBL/GenBank/DDBJ databases">
        <authorList>
            <person name="Heijne W.H."/>
            <person name="Fedorova N.D."/>
            <person name="Nierman W.C."/>
            <person name="Vollebregt A.W."/>
            <person name="Zhao Z."/>
            <person name="Wu L."/>
            <person name="Kumar M."/>
            <person name="Stam H."/>
            <person name="van den Berg M.A."/>
            <person name="Pel H.J."/>
        </authorList>
    </citation>
    <scope>NUCLEOTIDE SEQUENCE [LARGE SCALE GENOMIC DNA]</scope>
    <source>
        <strain evidence="14 15">CBS 393.64</strain>
    </source>
</reference>
<dbReference type="NCBIfam" id="TIGR03422">
    <property type="entry name" value="mito_frataxin"/>
    <property type="match status" value="1"/>
</dbReference>
<dbReference type="Proteomes" id="UP000053958">
    <property type="component" value="Unassembled WGS sequence"/>
</dbReference>
<dbReference type="GO" id="GO:0008199">
    <property type="term" value="F:ferric iron binding"/>
    <property type="evidence" value="ECO:0007669"/>
    <property type="project" value="InterPro"/>
</dbReference>
<sequence length="222" mass="24562">MLSRTPRAITSTIPSLRVCRRASVSTTPAARQFQSKQARAISSASSQGRRLRRSFHSTPAARKGITPGPSDPTPPKPQSSRVAGGAVHVVEPTPLTDNQYHEYAEHYLNVLLAEVERAQEEEGSELEAEYSSGVLNIIAPGVGTYVLNKQPPNKQIWLSSPISGPKRYDWVVQGDQMHEKQDTRGTLNGQWIYLRDGSNLTDLLNKELSISLPKDIYSEKED</sequence>
<evidence type="ECO:0000256" key="9">
    <source>
        <dbReference type="ARBA" id="ARBA00023004"/>
    </source>
</evidence>
<comment type="subcellular location">
    <subcellularLocation>
        <location evidence="1">Mitochondrion</location>
    </subcellularLocation>
</comment>
<name>A0A0F4YMY1_RASE3</name>
<dbReference type="GO" id="GO:0005739">
    <property type="term" value="C:mitochondrion"/>
    <property type="evidence" value="ECO:0007669"/>
    <property type="project" value="UniProtKB-SubCell"/>
</dbReference>
<evidence type="ECO:0000313" key="15">
    <source>
        <dbReference type="Proteomes" id="UP000053958"/>
    </source>
</evidence>
<dbReference type="GO" id="GO:0006826">
    <property type="term" value="P:iron ion transport"/>
    <property type="evidence" value="ECO:0007669"/>
    <property type="project" value="UniProtKB-KW"/>
</dbReference>
<evidence type="ECO:0000256" key="2">
    <source>
        <dbReference type="ARBA" id="ARBA00008183"/>
    </source>
</evidence>
<dbReference type="GO" id="GO:0034986">
    <property type="term" value="F:iron chaperone activity"/>
    <property type="evidence" value="ECO:0007669"/>
    <property type="project" value="TreeGrafter"/>
</dbReference>
<keyword evidence="15" id="KW-1185">Reference proteome</keyword>
<dbReference type="EMBL" id="LASV01000346">
    <property type="protein sequence ID" value="KKA19465.1"/>
    <property type="molecule type" value="Genomic_DNA"/>
</dbReference>
<dbReference type="PANTHER" id="PTHR16821">
    <property type="entry name" value="FRATAXIN"/>
    <property type="match status" value="1"/>
</dbReference>
<dbReference type="GO" id="GO:0008198">
    <property type="term" value="F:ferrous iron binding"/>
    <property type="evidence" value="ECO:0007669"/>
    <property type="project" value="TreeGrafter"/>
</dbReference>
<dbReference type="SMART" id="SM01219">
    <property type="entry name" value="Frataxin_Cyay"/>
    <property type="match status" value="1"/>
</dbReference>
<feature type="region of interest" description="Disordered" evidence="13">
    <location>
        <begin position="23"/>
        <end position="83"/>
    </location>
</feature>
<keyword evidence="11" id="KW-0496">Mitochondrion</keyword>
<evidence type="ECO:0000256" key="4">
    <source>
        <dbReference type="ARBA" id="ARBA00022434"/>
    </source>
</evidence>
<dbReference type="GO" id="GO:0051537">
    <property type="term" value="F:2 iron, 2 sulfur cluster binding"/>
    <property type="evidence" value="ECO:0007669"/>
    <property type="project" value="TreeGrafter"/>
</dbReference>